<dbReference type="Proteomes" id="UP000515163">
    <property type="component" value="Unplaced"/>
</dbReference>
<proteinExistence type="predicted"/>
<keyword evidence="11" id="KW-1185">Reference proteome</keyword>
<dbReference type="PROSITE" id="PS50262">
    <property type="entry name" value="G_PROTEIN_RECEP_F1_2"/>
    <property type="match status" value="1"/>
</dbReference>
<feature type="transmembrane region" description="Helical" evidence="9">
    <location>
        <begin position="168"/>
        <end position="193"/>
    </location>
</feature>
<evidence type="ECO:0000313" key="12">
    <source>
        <dbReference type="RefSeq" id="XP_031558718.1"/>
    </source>
</evidence>
<dbReference type="GeneID" id="116295120"/>
<dbReference type="InterPro" id="IPR017452">
    <property type="entry name" value="GPCR_Rhodpsn_7TM"/>
</dbReference>
<dbReference type="KEGG" id="aten:116295120"/>
<dbReference type="PANTHER" id="PTHR24249">
    <property type="entry name" value="HISTAMINE RECEPTOR-RELATED G-PROTEIN COUPLED RECEPTOR"/>
    <property type="match status" value="1"/>
</dbReference>
<protein>
    <submittedName>
        <fullName evidence="12">Dopamine D2-like receptor</fullName>
    </submittedName>
</protein>
<keyword evidence="6 9" id="KW-0472">Membrane</keyword>
<keyword evidence="2" id="KW-1003">Cell membrane</keyword>
<feature type="transmembrane region" description="Helical" evidence="9">
    <location>
        <begin position="274"/>
        <end position="292"/>
    </location>
</feature>
<dbReference type="PRINTS" id="PR00237">
    <property type="entry name" value="GPCRRHODOPSN"/>
</dbReference>
<evidence type="ECO:0000256" key="1">
    <source>
        <dbReference type="ARBA" id="ARBA00004651"/>
    </source>
</evidence>
<dbReference type="GO" id="GO:0004930">
    <property type="term" value="F:G protein-coupled receptor activity"/>
    <property type="evidence" value="ECO:0007669"/>
    <property type="project" value="UniProtKB-KW"/>
</dbReference>
<feature type="transmembrane region" description="Helical" evidence="9">
    <location>
        <begin position="59"/>
        <end position="78"/>
    </location>
</feature>
<sequence length="308" mass="34866">MALNISKGCFFDPENSLSTKETKILMVLSILSCVLAIIGNGIILFVVYKKESFQNTSNFFLCSLAVADLLMGLIGNPIRTVFLGINLWTSNRNSLTKFNDFLACQLLVATAFNLCAVSVDRLVAVKWPLRYPTIMTSKTTLRIIKLIWLSSFGFGIPMLIFNDGKNACIYWLFISLLTLVCPLLVILYCYTAILKIAQQKQKYVVPQIYMSSFPSASKETNKYRKNRKAVATFLMILTVFVVCFVPNAVCSVLCVIPYQKCPAFAQTLVNKWEWYIFLLLATSFVNPLLYGLRNRQFRTAFFSLVSKI</sequence>
<dbReference type="InterPro" id="IPR050569">
    <property type="entry name" value="TAAR"/>
</dbReference>
<feature type="domain" description="G-protein coupled receptors family 1 profile" evidence="10">
    <location>
        <begin position="39"/>
        <end position="290"/>
    </location>
</feature>
<dbReference type="Pfam" id="PF00001">
    <property type="entry name" value="7tm_1"/>
    <property type="match status" value="1"/>
</dbReference>
<dbReference type="AlphaFoldDB" id="A0A6P8HU02"/>
<evidence type="ECO:0000256" key="2">
    <source>
        <dbReference type="ARBA" id="ARBA00022475"/>
    </source>
</evidence>
<dbReference type="InParanoid" id="A0A6P8HU02"/>
<dbReference type="FunCoup" id="A0A6P8HU02">
    <property type="interactions" value="641"/>
</dbReference>
<dbReference type="RefSeq" id="XP_031558718.1">
    <property type="nucleotide sequence ID" value="XM_031702858.1"/>
</dbReference>
<dbReference type="CDD" id="cd00637">
    <property type="entry name" value="7tm_classA_rhodopsin-like"/>
    <property type="match status" value="1"/>
</dbReference>
<keyword evidence="5" id="KW-0297">G-protein coupled receptor</keyword>
<comment type="subcellular location">
    <subcellularLocation>
        <location evidence="1">Cell membrane</location>
        <topology evidence="1">Multi-pass membrane protein</topology>
    </subcellularLocation>
</comment>
<evidence type="ECO:0000256" key="6">
    <source>
        <dbReference type="ARBA" id="ARBA00023136"/>
    </source>
</evidence>
<dbReference type="OrthoDB" id="5970330at2759"/>
<dbReference type="Gene3D" id="1.20.1070.10">
    <property type="entry name" value="Rhodopsin 7-helix transmembrane proteins"/>
    <property type="match status" value="1"/>
</dbReference>
<dbReference type="SUPFAM" id="SSF81321">
    <property type="entry name" value="Family A G protein-coupled receptor-like"/>
    <property type="match status" value="1"/>
</dbReference>
<evidence type="ECO:0000256" key="4">
    <source>
        <dbReference type="ARBA" id="ARBA00022989"/>
    </source>
</evidence>
<organism evidence="11 12">
    <name type="scientific">Actinia tenebrosa</name>
    <name type="common">Australian red waratah sea anemone</name>
    <dbReference type="NCBI Taxonomy" id="6105"/>
    <lineage>
        <taxon>Eukaryota</taxon>
        <taxon>Metazoa</taxon>
        <taxon>Cnidaria</taxon>
        <taxon>Anthozoa</taxon>
        <taxon>Hexacorallia</taxon>
        <taxon>Actiniaria</taxon>
        <taxon>Actiniidae</taxon>
        <taxon>Actinia</taxon>
    </lineage>
</organism>
<feature type="transmembrane region" description="Helical" evidence="9">
    <location>
        <begin position="98"/>
        <end position="123"/>
    </location>
</feature>
<evidence type="ECO:0000256" key="5">
    <source>
        <dbReference type="ARBA" id="ARBA00023040"/>
    </source>
</evidence>
<keyword evidence="7" id="KW-0675">Receptor</keyword>
<feature type="transmembrane region" description="Helical" evidence="9">
    <location>
        <begin position="230"/>
        <end position="258"/>
    </location>
</feature>
<dbReference type="PANTHER" id="PTHR24249:SF372">
    <property type="entry name" value="G-PROTEIN COUPLED RECEPTORS FAMILY 1 PROFILE DOMAIN-CONTAINING PROTEIN"/>
    <property type="match status" value="1"/>
</dbReference>
<feature type="transmembrane region" description="Helical" evidence="9">
    <location>
        <begin position="143"/>
        <end position="162"/>
    </location>
</feature>
<keyword evidence="4 9" id="KW-1133">Transmembrane helix</keyword>
<dbReference type="GO" id="GO:0005886">
    <property type="term" value="C:plasma membrane"/>
    <property type="evidence" value="ECO:0007669"/>
    <property type="project" value="UniProtKB-SubCell"/>
</dbReference>
<evidence type="ECO:0000256" key="9">
    <source>
        <dbReference type="SAM" id="Phobius"/>
    </source>
</evidence>
<keyword evidence="3 9" id="KW-0812">Transmembrane</keyword>
<evidence type="ECO:0000256" key="7">
    <source>
        <dbReference type="ARBA" id="ARBA00023170"/>
    </source>
</evidence>
<evidence type="ECO:0000313" key="11">
    <source>
        <dbReference type="Proteomes" id="UP000515163"/>
    </source>
</evidence>
<keyword evidence="8" id="KW-0807">Transducer</keyword>
<evidence type="ECO:0000256" key="3">
    <source>
        <dbReference type="ARBA" id="ARBA00022692"/>
    </source>
</evidence>
<feature type="transmembrane region" description="Helical" evidence="9">
    <location>
        <begin position="24"/>
        <end position="47"/>
    </location>
</feature>
<gene>
    <name evidence="12" type="primary">LOC116295120</name>
</gene>
<accession>A0A6P8HU02</accession>
<reference evidence="12" key="1">
    <citation type="submission" date="2025-08" db="UniProtKB">
        <authorList>
            <consortium name="RefSeq"/>
        </authorList>
    </citation>
    <scope>IDENTIFICATION</scope>
    <source>
        <tissue evidence="12">Tentacle</tissue>
    </source>
</reference>
<dbReference type="InterPro" id="IPR000276">
    <property type="entry name" value="GPCR_Rhodpsn"/>
</dbReference>
<name>A0A6P8HU02_ACTTE</name>
<evidence type="ECO:0000259" key="10">
    <source>
        <dbReference type="PROSITE" id="PS50262"/>
    </source>
</evidence>
<evidence type="ECO:0000256" key="8">
    <source>
        <dbReference type="ARBA" id="ARBA00023224"/>
    </source>
</evidence>
<dbReference type="SMART" id="SM01381">
    <property type="entry name" value="7TM_GPCR_Srsx"/>
    <property type="match status" value="1"/>
</dbReference>